<sequence>MSTTTRLCRCEPEDVFAVLADGWSYASWVVGAARIRDVSPDWPSPGATIHHSVGAWPLLLHDCTVVRSADAPTRLELEVRAWPSGQGVVTVSCERVADGTRVTMVEDATQGPASLVPKVLRDPVLDWRNTETLRRLATMAEHRARSTSGPTA</sequence>
<evidence type="ECO:0000313" key="1">
    <source>
        <dbReference type="EMBL" id="EWT02095.1"/>
    </source>
</evidence>
<dbReference type="Proteomes" id="UP000019489">
    <property type="component" value="Unassembled WGS sequence"/>
</dbReference>
<protein>
    <submittedName>
        <fullName evidence="1">Polyketide cyclase</fullName>
    </submittedName>
</protein>
<organism evidence="1 2">
    <name type="scientific">Intrasporangium oryzae NRRL B-24470</name>
    <dbReference type="NCBI Taxonomy" id="1386089"/>
    <lineage>
        <taxon>Bacteria</taxon>
        <taxon>Bacillati</taxon>
        <taxon>Actinomycetota</taxon>
        <taxon>Actinomycetes</taxon>
        <taxon>Micrococcales</taxon>
        <taxon>Intrasporangiaceae</taxon>
        <taxon>Intrasporangium</taxon>
    </lineage>
</organism>
<evidence type="ECO:0000313" key="2">
    <source>
        <dbReference type="Proteomes" id="UP000019489"/>
    </source>
</evidence>
<name>W9G7V0_9MICO</name>
<accession>W9G7V0</accession>
<dbReference type="OrthoDB" id="4483486at2"/>
<comment type="caution">
    <text evidence="1">The sequence shown here is derived from an EMBL/GenBank/DDBJ whole genome shotgun (WGS) entry which is preliminary data.</text>
</comment>
<dbReference type="RefSeq" id="WP_034804070.1">
    <property type="nucleotide sequence ID" value="NZ_AWSA01000014.1"/>
</dbReference>
<dbReference type="EMBL" id="AWSA01000014">
    <property type="protein sequence ID" value="EWT02095.1"/>
    <property type="molecule type" value="Genomic_DNA"/>
</dbReference>
<gene>
    <name evidence="1" type="ORF">N865_07380</name>
</gene>
<keyword evidence="2" id="KW-1185">Reference proteome</keyword>
<dbReference type="STRING" id="1386089.N865_07380"/>
<dbReference type="InterPro" id="IPR019587">
    <property type="entry name" value="Polyketide_cyclase/dehydratase"/>
</dbReference>
<dbReference type="SUPFAM" id="SSF55961">
    <property type="entry name" value="Bet v1-like"/>
    <property type="match status" value="1"/>
</dbReference>
<dbReference type="AlphaFoldDB" id="W9G7V0"/>
<dbReference type="Gene3D" id="3.30.530.20">
    <property type="match status" value="1"/>
</dbReference>
<dbReference type="PATRIC" id="fig|1386089.3.peg.1706"/>
<dbReference type="InterPro" id="IPR023393">
    <property type="entry name" value="START-like_dom_sf"/>
</dbReference>
<proteinExistence type="predicted"/>
<dbReference type="eggNOG" id="COG3832">
    <property type="taxonomic scope" value="Bacteria"/>
</dbReference>
<reference evidence="1 2" key="1">
    <citation type="submission" date="2013-08" db="EMBL/GenBank/DDBJ databases">
        <title>Intrasporangium oryzae NRRL B-24470.</title>
        <authorList>
            <person name="Liu H."/>
            <person name="Wang G."/>
        </authorList>
    </citation>
    <scope>NUCLEOTIDE SEQUENCE [LARGE SCALE GENOMIC DNA]</scope>
    <source>
        <strain evidence="1 2">NRRL B-24470</strain>
    </source>
</reference>
<dbReference type="CDD" id="cd07812">
    <property type="entry name" value="SRPBCC"/>
    <property type="match status" value="1"/>
</dbReference>
<dbReference type="Pfam" id="PF10604">
    <property type="entry name" value="Polyketide_cyc2"/>
    <property type="match status" value="1"/>
</dbReference>